<evidence type="ECO:0000259" key="4">
    <source>
        <dbReference type="PROSITE" id="PS50978"/>
    </source>
</evidence>
<keyword evidence="6" id="KW-1185">Reference proteome</keyword>
<accession>A0A4R2KF31</accession>
<dbReference type="EMBL" id="SLWV01000037">
    <property type="protein sequence ID" value="TCO68919.1"/>
    <property type="molecule type" value="Genomic_DNA"/>
</dbReference>
<evidence type="ECO:0000256" key="1">
    <source>
        <dbReference type="ARBA" id="ARBA00004196"/>
    </source>
</evidence>
<dbReference type="AlphaFoldDB" id="A0A4R2KF31"/>
<name>A0A4R2KF31_9FIRM</name>
<dbReference type="SUPFAM" id="SSF158911">
    <property type="entry name" value="NEAT domain-like"/>
    <property type="match status" value="1"/>
</dbReference>
<feature type="domain" description="NEAT" evidence="4">
    <location>
        <begin position="33"/>
        <end position="145"/>
    </location>
</feature>
<proteinExistence type="predicted"/>
<feature type="signal peptide" evidence="3">
    <location>
        <begin position="1"/>
        <end position="35"/>
    </location>
</feature>
<evidence type="ECO:0000256" key="2">
    <source>
        <dbReference type="ARBA" id="ARBA00022729"/>
    </source>
</evidence>
<dbReference type="GO" id="GO:0030313">
    <property type="term" value="C:cell envelope"/>
    <property type="evidence" value="ECO:0007669"/>
    <property type="project" value="UniProtKB-SubCell"/>
</dbReference>
<keyword evidence="2 3" id="KW-0732">Signal</keyword>
<gene>
    <name evidence="5" type="ORF">EV214_13711</name>
</gene>
<comment type="subcellular location">
    <subcellularLocation>
        <location evidence="1">Cell envelope</location>
    </subcellularLocation>
</comment>
<feature type="chain" id="PRO_5020385400" evidence="3">
    <location>
        <begin position="36"/>
        <end position="145"/>
    </location>
</feature>
<dbReference type="RefSeq" id="WP_132247914.1">
    <property type="nucleotide sequence ID" value="NZ_SLWV01000037.1"/>
</dbReference>
<dbReference type="Proteomes" id="UP000294919">
    <property type="component" value="Unassembled WGS sequence"/>
</dbReference>
<evidence type="ECO:0000256" key="3">
    <source>
        <dbReference type="SAM" id="SignalP"/>
    </source>
</evidence>
<evidence type="ECO:0000313" key="6">
    <source>
        <dbReference type="Proteomes" id="UP000294919"/>
    </source>
</evidence>
<dbReference type="Gene3D" id="2.60.40.1850">
    <property type="match status" value="1"/>
</dbReference>
<sequence>MFSNKKIKKYTKNIMIAMMAVLMMVGGIAPIVADAATETVNVKAYKVDGSGDLSMADGYLNDQADIVTKNGISTMTLTFSSFASKMEDIKVSIAGMGDQIPTTPKKNGTDGFSFEVPDTQTDIEVSMKLNLGFFHPAVEFIVHPY</sequence>
<dbReference type="InterPro" id="IPR037250">
    <property type="entry name" value="NEAT_dom_sf"/>
</dbReference>
<dbReference type="PROSITE" id="PS50978">
    <property type="entry name" value="NEAT"/>
    <property type="match status" value="1"/>
</dbReference>
<reference evidence="5 6" key="1">
    <citation type="submission" date="2019-03" db="EMBL/GenBank/DDBJ databases">
        <title>Genomic Encyclopedia of Type Strains, Phase IV (KMG-IV): sequencing the most valuable type-strain genomes for metagenomic binning, comparative biology and taxonomic classification.</title>
        <authorList>
            <person name="Goeker M."/>
        </authorList>
    </citation>
    <scope>NUCLEOTIDE SEQUENCE [LARGE SCALE GENOMIC DNA]</scope>
    <source>
        <strain evidence="5 6">DSM 102940</strain>
    </source>
</reference>
<dbReference type="CDD" id="cd06920">
    <property type="entry name" value="NEAT"/>
    <property type="match status" value="1"/>
</dbReference>
<dbReference type="InterPro" id="IPR006635">
    <property type="entry name" value="NEAT_dom"/>
</dbReference>
<dbReference type="Pfam" id="PF05031">
    <property type="entry name" value="NEAT"/>
    <property type="match status" value="1"/>
</dbReference>
<organism evidence="5 6">
    <name type="scientific">Marinisporobacter balticus</name>
    <dbReference type="NCBI Taxonomy" id="2018667"/>
    <lineage>
        <taxon>Bacteria</taxon>
        <taxon>Bacillati</taxon>
        <taxon>Bacillota</taxon>
        <taxon>Clostridia</taxon>
        <taxon>Peptostreptococcales</taxon>
        <taxon>Thermotaleaceae</taxon>
        <taxon>Marinisporobacter</taxon>
    </lineage>
</organism>
<evidence type="ECO:0000313" key="5">
    <source>
        <dbReference type="EMBL" id="TCO68919.1"/>
    </source>
</evidence>
<protein>
    <submittedName>
        <fullName evidence="5">Iron transport-associated protein</fullName>
    </submittedName>
</protein>
<comment type="caution">
    <text evidence="5">The sequence shown here is derived from an EMBL/GenBank/DDBJ whole genome shotgun (WGS) entry which is preliminary data.</text>
</comment>